<keyword evidence="1" id="KW-0805">Transcription regulation</keyword>
<evidence type="ECO:0000256" key="2">
    <source>
        <dbReference type="ARBA" id="ARBA00023125"/>
    </source>
</evidence>
<dbReference type="GO" id="GO:0043565">
    <property type="term" value="F:sequence-specific DNA binding"/>
    <property type="evidence" value="ECO:0007669"/>
    <property type="project" value="InterPro"/>
</dbReference>
<dbReference type="PROSITE" id="PS01124">
    <property type="entry name" value="HTH_ARAC_FAMILY_2"/>
    <property type="match status" value="1"/>
</dbReference>
<dbReference type="SUPFAM" id="SSF51182">
    <property type="entry name" value="RmlC-like cupins"/>
    <property type="match status" value="1"/>
</dbReference>
<organism evidence="5 6">
    <name type="scientific">Alkalibaculum bacchi</name>
    <dbReference type="NCBI Taxonomy" id="645887"/>
    <lineage>
        <taxon>Bacteria</taxon>
        <taxon>Bacillati</taxon>
        <taxon>Bacillota</taxon>
        <taxon>Clostridia</taxon>
        <taxon>Eubacteriales</taxon>
        <taxon>Eubacteriaceae</taxon>
        <taxon>Alkalibaculum</taxon>
    </lineage>
</organism>
<name>A0A366IAS6_9FIRM</name>
<dbReference type="CDD" id="cd02208">
    <property type="entry name" value="cupin_RmlC-like"/>
    <property type="match status" value="1"/>
</dbReference>
<evidence type="ECO:0000256" key="1">
    <source>
        <dbReference type="ARBA" id="ARBA00023015"/>
    </source>
</evidence>
<dbReference type="InterPro" id="IPR009057">
    <property type="entry name" value="Homeodomain-like_sf"/>
</dbReference>
<dbReference type="GO" id="GO:0003700">
    <property type="term" value="F:DNA-binding transcription factor activity"/>
    <property type="evidence" value="ECO:0007669"/>
    <property type="project" value="InterPro"/>
</dbReference>
<evidence type="ECO:0000313" key="6">
    <source>
        <dbReference type="Proteomes" id="UP000253490"/>
    </source>
</evidence>
<evidence type="ECO:0000259" key="4">
    <source>
        <dbReference type="PROSITE" id="PS01124"/>
    </source>
</evidence>
<comment type="caution">
    <text evidence="5">The sequence shown here is derived from an EMBL/GenBank/DDBJ whole genome shotgun (WGS) entry which is preliminary data.</text>
</comment>
<sequence>MNTKLIQHNIMQEKKIDFLENSPFHLKVHSIKRSSVHWHDNTLQIVLPLKGSVKVTSGYERLNVEEGDFVFLNHKYIHSISSSSDAIVASIYINLDYFEDQFPYIKYMFFRSNTFADEGFEIESTNFEENIRREYKIRFRNVLINLVSDYINTNPTPELTIKKYEQQLIYALVYEFDWLQFIKKNDGFVSSVQLDRYHRILRYIDQNYDQKITLEDIVAEEFITKNYFSHFWKKVNSYSFQERINYERVIKSELFLLSNMSISDISDRCGFSDVKYYYRSFKRWHGCMPLEHKAKYHEYIQKGIDFKEIDFKDVKGVFYNYVNNYFMISCHYDKQQDILSSVENYLKIRYTYALAKYIDTDAPINIAINPFSSNNFHIDEEDIFFNWHNMDLWVNLTIDLEFELQILMKTDHMDESTFYSIMSKFIDHSIYRYGIKIVKKWTFINNGDSASYQDPMLIDNLIKEKIKNAKIKYVLEL</sequence>
<keyword evidence="2 5" id="KW-0238">DNA-binding</keyword>
<dbReference type="AlphaFoldDB" id="A0A366IAS6"/>
<evidence type="ECO:0000256" key="3">
    <source>
        <dbReference type="ARBA" id="ARBA00023163"/>
    </source>
</evidence>
<feature type="domain" description="HTH araC/xylS-type" evidence="4">
    <location>
        <begin position="198"/>
        <end position="295"/>
    </location>
</feature>
<proteinExistence type="predicted"/>
<dbReference type="InterPro" id="IPR011051">
    <property type="entry name" value="RmlC_Cupin_sf"/>
</dbReference>
<keyword evidence="6" id="KW-1185">Reference proteome</keyword>
<dbReference type="Gene3D" id="2.60.120.10">
    <property type="entry name" value="Jelly Rolls"/>
    <property type="match status" value="1"/>
</dbReference>
<dbReference type="InterPro" id="IPR003313">
    <property type="entry name" value="AraC-bd"/>
</dbReference>
<keyword evidence="3" id="KW-0804">Transcription</keyword>
<dbReference type="InterPro" id="IPR014710">
    <property type="entry name" value="RmlC-like_jellyroll"/>
</dbReference>
<accession>A0A366IAS6</accession>
<dbReference type="InterPro" id="IPR018060">
    <property type="entry name" value="HTH_AraC"/>
</dbReference>
<dbReference type="Proteomes" id="UP000253490">
    <property type="component" value="Unassembled WGS sequence"/>
</dbReference>
<dbReference type="Pfam" id="PF12833">
    <property type="entry name" value="HTH_18"/>
    <property type="match status" value="1"/>
</dbReference>
<dbReference type="EMBL" id="QNRX01000006">
    <property type="protein sequence ID" value="RBP65963.1"/>
    <property type="molecule type" value="Genomic_DNA"/>
</dbReference>
<dbReference type="Pfam" id="PF02311">
    <property type="entry name" value="AraC_binding"/>
    <property type="match status" value="1"/>
</dbReference>
<evidence type="ECO:0000313" key="5">
    <source>
        <dbReference type="EMBL" id="RBP65963.1"/>
    </source>
</evidence>
<protein>
    <submittedName>
        <fullName evidence="5">AraC-like DNA-binding protein</fullName>
    </submittedName>
</protein>
<reference evidence="5 6" key="1">
    <citation type="submission" date="2018-06" db="EMBL/GenBank/DDBJ databases">
        <title>Genomic Encyclopedia of Type Strains, Phase IV (KMG-IV): sequencing the most valuable type-strain genomes for metagenomic binning, comparative biology and taxonomic classification.</title>
        <authorList>
            <person name="Goeker M."/>
        </authorList>
    </citation>
    <scope>NUCLEOTIDE SEQUENCE [LARGE SCALE GENOMIC DNA]</scope>
    <source>
        <strain evidence="5 6">DSM 22112</strain>
    </source>
</reference>
<dbReference type="PANTHER" id="PTHR43280">
    <property type="entry name" value="ARAC-FAMILY TRANSCRIPTIONAL REGULATOR"/>
    <property type="match status" value="1"/>
</dbReference>
<gene>
    <name evidence="5" type="ORF">DES36_10674</name>
</gene>
<dbReference type="Gene3D" id="1.10.10.60">
    <property type="entry name" value="Homeodomain-like"/>
    <property type="match status" value="2"/>
</dbReference>
<dbReference type="SMART" id="SM00342">
    <property type="entry name" value="HTH_ARAC"/>
    <property type="match status" value="1"/>
</dbReference>
<dbReference type="RefSeq" id="WP_113920296.1">
    <property type="nucleotide sequence ID" value="NZ_QNRX01000006.1"/>
</dbReference>
<dbReference type="SUPFAM" id="SSF46689">
    <property type="entry name" value="Homeodomain-like"/>
    <property type="match status" value="1"/>
</dbReference>
<dbReference type="PANTHER" id="PTHR43280:SF34">
    <property type="entry name" value="ARAC-FAMILY TRANSCRIPTIONAL REGULATOR"/>
    <property type="match status" value="1"/>
</dbReference>
<dbReference type="OrthoDB" id="247151at2"/>